<dbReference type="InterPro" id="IPR004796">
    <property type="entry name" value="PTS_IIC_cello"/>
</dbReference>
<feature type="transmembrane region" description="Helical" evidence="9">
    <location>
        <begin position="73"/>
        <end position="93"/>
    </location>
</feature>
<name>A0A8A7KCU5_9FIRM</name>
<protein>
    <recommendedName>
        <fullName evidence="8">Permease IIC component</fullName>
    </recommendedName>
</protein>
<dbReference type="PANTHER" id="PTHR33989:SF4">
    <property type="entry name" value="PTS SYSTEM N,N'-DIACETYLCHITOBIOSE-SPECIFIC EIIC COMPONENT"/>
    <property type="match status" value="1"/>
</dbReference>
<evidence type="ECO:0000256" key="8">
    <source>
        <dbReference type="PIRNR" id="PIRNR006351"/>
    </source>
</evidence>
<dbReference type="AlphaFoldDB" id="A0A8A7KCU5"/>
<feature type="transmembrane region" description="Helical" evidence="9">
    <location>
        <begin position="344"/>
        <end position="367"/>
    </location>
</feature>
<dbReference type="NCBIfam" id="TIGR00410">
    <property type="entry name" value="lacE"/>
    <property type="match status" value="1"/>
</dbReference>
<keyword evidence="4 8" id="KW-0762">Sugar transport</keyword>
<dbReference type="PANTHER" id="PTHR33989">
    <property type="match status" value="1"/>
</dbReference>
<evidence type="ECO:0000256" key="7">
    <source>
        <dbReference type="ARBA" id="ARBA00023136"/>
    </source>
</evidence>
<dbReference type="GO" id="GO:0008982">
    <property type="term" value="F:protein-N(PI)-phosphohistidine-sugar phosphotransferase activity"/>
    <property type="evidence" value="ECO:0007669"/>
    <property type="project" value="UniProtKB-UniRule"/>
</dbReference>
<feature type="transmembrane region" description="Helical" evidence="9">
    <location>
        <begin position="31"/>
        <end position="53"/>
    </location>
</feature>
<keyword evidence="5 9" id="KW-0812">Transmembrane</keyword>
<evidence type="ECO:0000256" key="1">
    <source>
        <dbReference type="ARBA" id="ARBA00004651"/>
    </source>
</evidence>
<dbReference type="PIRSF" id="PIRSF006351">
    <property type="entry name" value="PTS_EIIC-Cellobiose"/>
    <property type="match status" value="1"/>
</dbReference>
<evidence type="ECO:0000256" key="5">
    <source>
        <dbReference type="ARBA" id="ARBA00022692"/>
    </source>
</evidence>
<dbReference type="InterPro" id="IPR051088">
    <property type="entry name" value="PTS_Sugar-EIIC/EIIB"/>
</dbReference>
<evidence type="ECO:0000256" key="9">
    <source>
        <dbReference type="SAM" id="Phobius"/>
    </source>
</evidence>
<evidence type="ECO:0000313" key="12">
    <source>
        <dbReference type="Proteomes" id="UP000665020"/>
    </source>
</evidence>
<dbReference type="PROSITE" id="PS51105">
    <property type="entry name" value="PTS_EIIC_TYPE_3"/>
    <property type="match status" value="1"/>
</dbReference>
<organism evidence="11 12">
    <name type="scientific">Iocasia fonsfrigidae</name>
    <dbReference type="NCBI Taxonomy" id="2682810"/>
    <lineage>
        <taxon>Bacteria</taxon>
        <taxon>Bacillati</taxon>
        <taxon>Bacillota</taxon>
        <taxon>Clostridia</taxon>
        <taxon>Halanaerobiales</taxon>
        <taxon>Halanaerobiaceae</taxon>
        <taxon>Iocasia</taxon>
    </lineage>
</organism>
<feature type="transmembrane region" description="Helical" evidence="9">
    <location>
        <begin position="387"/>
        <end position="410"/>
    </location>
</feature>
<feature type="transmembrane region" description="Helical" evidence="9">
    <location>
        <begin position="139"/>
        <end position="157"/>
    </location>
</feature>
<dbReference type="GO" id="GO:1901264">
    <property type="term" value="P:carbohydrate derivative transport"/>
    <property type="evidence" value="ECO:0007669"/>
    <property type="project" value="TreeGrafter"/>
</dbReference>
<proteinExistence type="predicted"/>
<feature type="transmembrane region" description="Helical" evidence="9">
    <location>
        <begin position="178"/>
        <end position="198"/>
    </location>
</feature>
<dbReference type="Pfam" id="PF02378">
    <property type="entry name" value="PTS_EIIC"/>
    <property type="match status" value="1"/>
</dbReference>
<comment type="function">
    <text evidence="8">The phosphoenolpyruvate-dependent sugar phosphotransferase system (PTS), a major carbohydrate active -transport system, catalyzes the phosphorylation of incoming sugar substrates concomitant with their translocation across the cell membrane.</text>
</comment>
<gene>
    <name evidence="11" type="ORF">GM661_15525</name>
</gene>
<feature type="transmembrane region" description="Helical" evidence="9">
    <location>
        <begin position="100"/>
        <end position="119"/>
    </location>
</feature>
<accession>A0A8A7KCU5</accession>
<evidence type="ECO:0000256" key="4">
    <source>
        <dbReference type="ARBA" id="ARBA00022597"/>
    </source>
</evidence>
<reference evidence="11" key="1">
    <citation type="submission" date="2019-12" db="EMBL/GenBank/DDBJ databases">
        <authorList>
            <person name="zhang j."/>
            <person name="sun C.M."/>
        </authorList>
    </citation>
    <scope>NUCLEOTIDE SEQUENCE</scope>
    <source>
        <strain evidence="11">NS-1</strain>
    </source>
</reference>
<keyword evidence="2 8" id="KW-0813">Transport</keyword>
<evidence type="ECO:0000256" key="6">
    <source>
        <dbReference type="ARBA" id="ARBA00022989"/>
    </source>
</evidence>
<comment type="subcellular location">
    <subcellularLocation>
        <location evidence="1">Cell membrane</location>
        <topology evidence="1">Multi-pass membrane protein</topology>
    </subcellularLocation>
</comment>
<feature type="transmembrane region" description="Helical" evidence="9">
    <location>
        <begin position="247"/>
        <end position="264"/>
    </location>
</feature>
<keyword evidence="12" id="KW-1185">Reference proteome</keyword>
<evidence type="ECO:0000313" key="11">
    <source>
        <dbReference type="EMBL" id="QTL99261.1"/>
    </source>
</evidence>
<evidence type="ECO:0000259" key="10">
    <source>
        <dbReference type="PROSITE" id="PS51105"/>
    </source>
</evidence>
<feature type="domain" description="PTS EIIC type-3" evidence="10">
    <location>
        <begin position="8"/>
        <end position="411"/>
    </location>
</feature>
<dbReference type="EMBL" id="CP046640">
    <property type="protein sequence ID" value="QTL99261.1"/>
    <property type="molecule type" value="Genomic_DNA"/>
</dbReference>
<keyword evidence="3 8" id="KW-1003">Cell membrane</keyword>
<evidence type="ECO:0000256" key="2">
    <source>
        <dbReference type="ARBA" id="ARBA00022448"/>
    </source>
</evidence>
<keyword evidence="6 9" id="KW-1133">Transmembrane helix</keyword>
<feature type="transmembrane region" description="Helical" evidence="9">
    <location>
        <begin position="284"/>
        <end position="307"/>
    </location>
</feature>
<dbReference type="InterPro" id="IPR004501">
    <property type="entry name" value="PTS_EIIC_3"/>
</dbReference>
<evidence type="ECO:0000256" key="3">
    <source>
        <dbReference type="ARBA" id="ARBA00022475"/>
    </source>
</evidence>
<dbReference type="KEGG" id="ifn:GM661_15525"/>
<dbReference type="Proteomes" id="UP000665020">
    <property type="component" value="Chromosome"/>
</dbReference>
<dbReference type="RefSeq" id="WP_230867657.1">
    <property type="nucleotide sequence ID" value="NZ_CP046640.1"/>
</dbReference>
<dbReference type="GO" id="GO:0009401">
    <property type="term" value="P:phosphoenolpyruvate-dependent sugar phosphotransferase system"/>
    <property type="evidence" value="ECO:0007669"/>
    <property type="project" value="InterPro"/>
</dbReference>
<dbReference type="InterPro" id="IPR003352">
    <property type="entry name" value="PTS_EIIC"/>
</dbReference>
<feature type="transmembrane region" description="Helical" evidence="9">
    <location>
        <begin position="218"/>
        <end position="240"/>
    </location>
</feature>
<sequence>MKMISSKTLEKIQAGMGVFANNKYIKSVSNAMILIMTPIIVGSIFTLLTNLPIKAWTDFISKTGLVDLIKIPVSFTSNITALLAAFLIAYSLAERFNKDGLMSGVLGLICFLIVTPTGQVKINDKMISYIPFDWIGPKGLFVAILIGLLTARIYVFFIEKGFIIKMPEGVPPNVARSFNTLIPGFVTVILALFIAIIFKFSPYGSLNQAVFTCIQTPLQGLTGSYISLLIINLAIGILWFFGIHGTVIVFNGIMGPLLLSMDMQNQAAYQAGQALPNIVGMEFFRAYVFMSGTGLTIGLALLMAFFAKSKQYKILGRLVIPTSIFNINEPITFGTPIVLNPVMLIPYLAAPILSSTIAYAVTAIGLVPRINGVQLPWPLPIGISGVLLGSWKIAVLQFFMVFVSLAVYYIPFRYMDRKAYELEKAGSSYATSDSCDVSAR</sequence>
<dbReference type="GO" id="GO:0005886">
    <property type="term" value="C:plasma membrane"/>
    <property type="evidence" value="ECO:0007669"/>
    <property type="project" value="UniProtKB-SubCell"/>
</dbReference>
<keyword evidence="7 8" id="KW-0472">Membrane</keyword>